<sequence length="679" mass="68910">MPRTHRLGRVVASTTVTLVSLGGLTALAPPASAVPPTLGTVTAWGSNDAGQNAVPASLGGQEVVAVSDAINNSMALTADGKVTAWGSGDPVTRVPAGLDHVTAISAGYMTDLALDGDGKVTAWGTNYNGSTVVPASLATKTVTKIAAGVYHELALDQDGKVTAWGHNGFGATNVPPVLNAKTVTAIAASDQTSMALTSDGTIVFWGYPQTGLTAVPTSPAGTRFVDIALGNQSAMALTSDGRVVAWGTGPASVVPGSLNGKTVTAIDAGMGHNTALLSDGTVASWGSNTYGESAVPAGLTGVTQVSAGSGHTLALVGGRAGTFDTAPTASISGTPRVGVPLTASPGTVSPTPDSYTYRWFADGTAIPGADQATYVPAPAQKHTAITVTVTAHRARYVSSASTSAPTADVATNLAPTLDLTVADASIRRGSSTRLTWTSHEATGYLTAAGGWYGAQATSGTATIRQNALGATTYVLRATNANGTTTAQITLHVTRQAKALAVSAGDGLRLRGTDLIVTASRLDPAEPYTVRVAGTRVATGTANSSGHVVRTVTIPRSTDEGRARVTVTGAESDRTGRDTVRVVRAKHLGLALAKRVRASAHQSVRVTGLAGGEKVTVRYQGRRVSPQGAHADARGTYATTFGVAASWGTKTVQVTGRFAGRTAVRSFEVVRRCRVGHICG</sequence>
<dbReference type="Proteomes" id="UP000683575">
    <property type="component" value="Chromosome"/>
</dbReference>
<proteinExistence type="predicted"/>
<gene>
    <name evidence="2" type="ORF">KRR39_14945</name>
</gene>
<dbReference type="PROSITE" id="PS50012">
    <property type="entry name" value="RCC1_3"/>
    <property type="match status" value="3"/>
</dbReference>
<evidence type="ECO:0000256" key="1">
    <source>
        <dbReference type="SAM" id="SignalP"/>
    </source>
</evidence>
<dbReference type="GO" id="GO:0005085">
    <property type="term" value="F:guanyl-nucleotide exchange factor activity"/>
    <property type="evidence" value="ECO:0007669"/>
    <property type="project" value="TreeGrafter"/>
</dbReference>
<reference evidence="2" key="1">
    <citation type="submission" date="2021-06" db="EMBL/GenBank/DDBJ databases">
        <title>Complete genome sequence of Nocardioides sp. G188.</title>
        <authorList>
            <person name="Im W.-T."/>
        </authorList>
    </citation>
    <scope>NUCLEOTIDE SEQUENCE</scope>
    <source>
        <strain evidence="2">G188</strain>
    </source>
</reference>
<keyword evidence="3" id="KW-1185">Reference proteome</keyword>
<feature type="signal peptide" evidence="1">
    <location>
        <begin position="1"/>
        <end position="33"/>
    </location>
</feature>
<dbReference type="InterPro" id="IPR000408">
    <property type="entry name" value="Reg_chr_condens"/>
</dbReference>
<evidence type="ECO:0008006" key="4">
    <source>
        <dbReference type="Google" id="ProtNLM"/>
    </source>
</evidence>
<feature type="chain" id="PRO_5037606800" description="Alpha-tubulin suppressor-like RCC1 family protein" evidence="1">
    <location>
        <begin position="34"/>
        <end position="679"/>
    </location>
</feature>
<dbReference type="InterPro" id="IPR051553">
    <property type="entry name" value="Ran_GTPase-activating"/>
</dbReference>
<organism evidence="2 3">
    <name type="scientific">Nocardioides panacis</name>
    <dbReference type="NCBI Taxonomy" id="2849501"/>
    <lineage>
        <taxon>Bacteria</taxon>
        <taxon>Bacillati</taxon>
        <taxon>Actinomycetota</taxon>
        <taxon>Actinomycetes</taxon>
        <taxon>Propionibacteriales</taxon>
        <taxon>Nocardioidaceae</taxon>
        <taxon>Nocardioides</taxon>
    </lineage>
</organism>
<keyword evidence="1" id="KW-0732">Signal</keyword>
<accession>A0A975XYZ0</accession>
<dbReference type="GO" id="GO:0005737">
    <property type="term" value="C:cytoplasm"/>
    <property type="evidence" value="ECO:0007669"/>
    <property type="project" value="TreeGrafter"/>
</dbReference>
<evidence type="ECO:0000313" key="2">
    <source>
        <dbReference type="EMBL" id="QWZ06818.1"/>
    </source>
</evidence>
<dbReference type="Pfam" id="PF13540">
    <property type="entry name" value="RCC1_2"/>
    <property type="match status" value="3"/>
</dbReference>
<dbReference type="PANTHER" id="PTHR45982">
    <property type="entry name" value="REGULATOR OF CHROMOSOME CONDENSATION"/>
    <property type="match status" value="1"/>
</dbReference>
<dbReference type="KEGG" id="nps:KRR39_14945"/>
<dbReference type="AlphaFoldDB" id="A0A975XYZ0"/>
<dbReference type="EMBL" id="CP077062">
    <property type="protein sequence ID" value="QWZ06818.1"/>
    <property type="molecule type" value="Genomic_DNA"/>
</dbReference>
<evidence type="ECO:0000313" key="3">
    <source>
        <dbReference type="Proteomes" id="UP000683575"/>
    </source>
</evidence>
<dbReference type="RefSeq" id="WP_216938071.1">
    <property type="nucleotide sequence ID" value="NZ_CP077062.1"/>
</dbReference>
<dbReference type="PANTHER" id="PTHR45982:SF1">
    <property type="entry name" value="REGULATOR OF CHROMOSOME CONDENSATION"/>
    <property type="match status" value="1"/>
</dbReference>
<name>A0A975XYZ0_9ACTN</name>
<protein>
    <recommendedName>
        <fullName evidence="4">Alpha-tubulin suppressor-like RCC1 family protein</fullName>
    </recommendedName>
</protein>